<reference evidence="3" key="1">
    <citation type="submission" date="2016-07" db="EMBL/GenBank/DDBJ databases">
        <authorList>
            <person name="Florea S."/>
            <person name="Webb J.S."/>
            <person name="Jaromczyk J."/>
            <person name="Schardl C.L."/>
        </authorList>
    </citation>
    <scope>NUCLEOTIDE SEQUENCE [LARGE SCALE GENOMIC DNA]</scope>
    <source>
        <strain evidence="3">CC-VM-7</strain>
    </source>
</reference>
<keyword evidence="1" id="KW-0472">Membrane</keyword>
<feature type="transmembrane region" description="Helical" evidence="1">
    <location>
        <begin position="6"/>
        <end position="27"/>
    </location>
</feature>
<feature type="transmembrane region" description="Helical" evidence="1">
    <location>
        <begin position="265"/>
        <end position="287"/>
    </location>
</feature>
<comment type="caution">
    <text evidence="2">The sequence shown here is derived from an EMBL/GenBank/DDBJ whole genome shotgun (WGS) entry which is preliminary data.</text>
</comment>
<dbReference type="EMBL" id="MAYG01000001">
    <property type="protein sequence ID" value="OCA74935.1"/>
    <property type="molecule type" value="Genomic_DNA"/>
</dbReference>
<keyword evidence="1" id="KW-1133">Transmembrane helix</keyword>
<protein>
    <submittedName>
        <fullName evidence="2">Uncharacterized protein</fullName>
    </submittedName>
</protein>
<proteinExistence type="predicted"/>
<dbReference type="AlphaFoldDB" id="A0A1B8ZTL6"/>
<evidence type="ECO:0000313" key="3">
    <source>
        <dbReference type="Proteomes" id="UP000093432"/>
    </source>
</evidence>
<evidence type="ECO:0000313" key="2">
    <source>
        <dbReference type="EMBL" id="OCA74935.1"/>
    </source>
</evidence>
<evidence type="ECO:0000256" key="1">
    <source>
        <dbReference type="SAM" id="Phobius"/>
    </source>
</evidence>
<name>A0A1B8ZTL6_9FLAO</name>
<organism evidence="2 3">
    <name type="scientific">Chryseobacterium arthrosphaerae</name>
    <dbReference type="NCBI Taxonomy" id="651561"/>
    <lineage>
        <taxon>Bacteria</taxon>
        <taxon>Pseudomonadati</taxon>
        <taxon>Bacteroidota</taxon>
        <taxon>Flavobacteriia</taxon>
        <taxon>Flavobacteriales</taxon>
        <taxon>Weeksellaceae</taxon>
        <taxon>Chryseobacterium group</taxon>
        <taxon>Chryseobacterium</taxon>
    </lineage>
</organism>
<dbReference type="OrthoDB" id="6286374at2"/>
<dbReference type="RefSeq" id="WP_065398916.1">
    <property type="nucleotide sequence ID" value="NZ_MAYG01000001.1"/>
</dbReference>
<accession>A0A1B8ZTL6</accession>
<sequence>MNLQLIEIAIGLIFVYLLLSIFAMTLMEIISTFLRMRGELLKSTIEKMLFNKDKSPEKINEFYNQPLILFLGDNVSTWSWLDHLLAGKFKKLPSYIKNEDFYTILLGFINDQKYSDSLAEIEEKIEQAPFSENTRLHLKFLIQKSRGNIAGFKQEVIHWFEECMERANTWYSRRVQYIVLVLGFMIAFAVNADTLRMVDQMNNDEKLRKELVQSASEYVKNNPQGNSSASKDALDTKVKEEYHTLLNESHNILGWKNVELQRCGWFFRIVGFLLTAFAISLGSSFWFDMLKKILNIRTLGKPTQTP</sequence>
<feature type="transmembrane region" description="Helical" evidence="1">
    <location>
        <begin position="175"/>
        <end position="192"/>
    </location>
</feature>
<gene>
    <name evidence="2" type="ORF">BBI00_11590</name>
</gene>
<keyword evidence="1" id="KW-0812">Transmembrane</keyword>
<dbReference type="Proteomes" id="UP000093432">
    <property type="component" value="Unassembled WGS sequence"/>
</dbReference>
<dbReference type="STRING" id="651561.BBI00_11590"/>